<dbReference type="GO" id="GO:0005737">
    <property type="term" value="C:cytoplasm"/>
    <property type="evidence" value="ECO:0007669"/>
    <property type="project" value="UniProtKB-SubCell"/>
</dbReference>
<keyword evidence="9" id="KW-1185">Reference proteome</keyword>
<accession>A0AA52EFU9</accession>
<gene>
    <name evidence="7 8" type="primary">pdxA</name>
    <name evidence="8" type="ORF">QGN29_12365</name>
</gene>
<dbReference type="NCBIfam" id="TIGR00557">
    <property type="entry name" value="pdxA"/>
    <property type="match status" value="1"/>
</dbReference>
<sequence>MTPHSTLPPIVITMGDPGGVGPEILLKLWAARTELKLPPFAVIGTLEAFSILGTDTSIEQIQDLKQTSKIFSKSLPLLSIKAVTKTTLGEADPRNGAAVIEAIDVAIQACLQKEASGMVTMPINKSSLYKAGFDAPGHTEYLARQCGLEDDSSVMMLANTALRTVPVTVHQPLETVPRSLTDQLIIDRAVKTATDLRDFFGIREPRLAIAGLNPHAGEDGMMGLEDGVKIVPAVRALQEMGINAFGPLPADTLFHEEARATYDAALCMYHDQALIPVKTLDFHGSVNVTLGLPIIRTSPDHGTALDIAGQDKATIKSSLNAVRMAAEMATYALGVKDD</sequence>
<evidence type="ECO:0000313" key="9">
    <source>
        <dbReference type="Proteomes" id="UP001268683"/>
    </source>
</evidence>
<evidence type="ECO:0000256" key="1">
    <source>
        <dbReference type="ARBA" id="ARBA00022490"/>
    </source>
</evidence>
<dbReference type="InterPro" id="IPR037510">
    <property type="entry name" value="PdxA"/>
</dbReference>
<comment type="similarity">
    <text evidence="7">Belongs to the PdxA family.</text>
</comment>
<feature type="binding site" evidence="7">
    <location>
        <position position="139"/>
    </location>
    <ligand>
        <name>substrate</name>
    </ligand>
</feature>
<comment type="miscellaneous">
    <text evidence="7">The active site is located at the dimer interface.</text>
</comment>
<dbReference type="Gene3D" id="3.40.718.10">
    <property type="entry name" value="Isopropylmalate Dehydrogenase"/>
    <property type="match status" value="1"/>
</dbReference>
<dbReference type="AlphaFoldDB" id="A0AA52EFU9"/>
<dbReference type="GO" id="GO:0050570">
    <property type="term" value="F:4-hydroxythreonine-4-phosphate dehydrogenase activity"/>
    <property type="evidence" value="ECO:0007669"/>
    <property type="project" value="UniProtKB-UniRule"/>
</dbReference>
<feature type="binding site" evidence="7">
    <location>
        <position position="287"/>
    </location>
    <ligand>
        <name>substrate</name>
    </ligand>
</feature>
<feature type="binding site" evidence="7">
    <location>
        <position position="138"/>
    </location>
    <ligand>
        <name>substrate</name>
    </ligand>
</feature>
<comment type="cofactor">
    <cofactor evidence="7">
        <name>Zn(2+)</name>
        <dbReference type="ChEBI" id="CHEBI:29105"/>
    </cofactor>
    <cofactor evidence="7">
        <name>Mg(2+)</name>
        <dbReference type="ChEBI" id="CHEBI:18420"/>
    </cofactor>
    <cofactor evidence="7">
        <name>Co(2+)</name>
        <dbReference type="ChEBI" id="CHEBI:48828"/>
    </cofactor>
    <text evidence="7">Binds 1 divalent metal cation per subunit. Can use ions such as Zn(2+), Mg(2+) or Co(2+).</text>
</comment>
<dbReference type="GO" id="GO:0000287">
    <property type="term" value="F:magnesium ion binding"/>
    <property type="evidence" value="ECO:0007669"/>
    <property type="project" value="UniProtKB-UniRule"/>
</dbReference>
<dbReference type="GO" id="GO:0050897">
    <property type="term" value="F:cobalt ion binding"/>
    <property type="evidence" value="ECO:0007669"/>
    <property type="project" value="UniProtKB-UniRule"/>
</dbReference>
<dbReference type="Proteomes" id="UP001268683">
    <property type="component" value="Chromosome"/>
</dbReference>
<keyword evidence="7" id="KW-0862">Zinc</keyword>
<keyword evidence="7" id="KW-0170">Cobalt</keyword>
<dbReference type="SUPFAM" id="SSF53659">
    <property type="entry name" value="Isocitrate/Isopropylmalate dehydrogenase-like"/>
    <property type="match status" value="1"/>
</dbReference>
<proteinExistence type="inferred from homology"/>
<name>A0AA52EFU9_9PROT</name>
<dbReference type="EMBL" id="CP123872">
    <property type="protein sequence ID" value="WND02343.1"/>
    <property type="molecule type" value="Genomic_DNA"/>
</dbReference>
<dbReference type="InterPro" id="IPR005255">
    <property type="entry name" value="PdxA_fam"/>
</dbReference>
<dbReference type="NCBIfam" id="NF003699">
    <property type="entry name" value="PRK05312.1"/>
    <property type="match status" value="1"/>
</dbReference>
<comment type="subcellular location">
    <subcellularLocation>
        <location evidence="7">Cytoplasm</location>
    </subcellularLocation>
</comment>
<evidence type="ECO:0000256" key="2">
    <source>
        <dbReference type="ARBA" id="ARBA00022723"/>
    </source>
</evidence>
<evidence type="ECO:0000256" key="3">
    <source>
        <dbReference type="ARBA" id="ARBA00022857"/>
    </source>
</evidence>
<feature type="binding site" evidence="7">
    <location>
        <position position="278"/>
    </location>
    <ligand>
        <name>substrate</name>
    </ligand>
</feature>
<organism evidence="8 9">
    <name type="scientific">Temperatibacter marinus</name>
    <dbReference type="NCBI Taxonomy" id="1456591"/>
    <lineage>
        <taxon>Bacteria</taxon>
        <taxon>Pseudomonadati</taxon>
        <taxon>Pseudomonadota</taxon>
        <taxon>Alphaproteobacteria</taxon>
        <taxon>Kordiimonadales</taxon>
        <taxon>Temperatibacteraceae</taxon>
        <taxon>Temperatibacter</taxon>
    </lineage>
</organism>
<keyword evidence="3 7" id="KW-0521">NADP</keyword>
<evidence type="ECO:0000313" key="8">
    <source>
        <dbReference type="EMBL" id="WND02343.1"/>
    </source>
</evidence>
<evidence type="ECO:0000256" key="4">
    <source>
        <dbReference type="ARBA" id="ARBA00023002"/>
    </source>
</evidence>
<reference evidence="8" key="1">
    <citation type="submission" date="2023-04" db="EMBL/GenBank/DDBJ databases">
        <title>Complete genome sequence of Temperatibacter marinus.</title>
        <authorList>
            <person name="Rong J.-C."/>
            <person name="Yi M.-L."/>
            <person name="Zhao Q."/>
        </authorList>
    </citation>
    <scope>NUCLEOTIDE SEQUENCE</scope>
    <source>
        <strain evidence="8">NBRC 110045</strain>
    </source>
</reference>
<feature type="binding site" evidence="7">
    <location>
        <position position="270"/>
    </location>
    <ligand>
        <name>a divalent metal cation</name>
        <dbReference type="ChEBI" id="CHEBI:60240"/>
        <note>ligand shared between dimeric partners</note>
    </ligand>
</feature>
<keyword evidence="4 7" id="KW-0560">Oxidoreductase</keyword>
<feature type="binding site" evidence="7">
    <location>
        <position position="215"/>
    </location>
    <ligand>
        <name>a divalent metal cation</name>
        <dbReference type="ChEBI" id="CHEBI:60240"/>
        <note>ligand shared between dimeric partners</note>
    </ligand>
</feature>
<dbReference type="RefSeq" id="WP_310798179.1">
    <property type="nucleotide sequence ID" value="NZ_CP123872.1"/>
</dbReference>
<evidence type="ECO:0000256" key="7">
    <source>
        <dbReference type="HAMAP-Rule" id="MF_00536"/>
    </source>
</evidence>
<keyword evidence="1 7" id="KW-0963">Cytoplasm</keyword>
<comment type="subunit">
    <text evidence="7">Homodimer.</text>
</comment>
<keyword evidence="7" id="KW-0460">Magnesium</keyword>
<dbReference type="PANTHER" id="PTHR30004">
    <property type="entry name" value="4-HYDROXYTHREONINE-4-PHOSPHATE DEHYDROGENASE"/>
    <property type="match status" value="1"/>
</dbReference>
<evidence type="ECO:0000256" key="6">
    <source>
        <dbReference type="ARBA" id="ARBA00023096"/>
    </source>
</evidence>
<dbReference type="GO" id="GO:0051287">
    <property type="term" value="F:NAD binding"/>
    <property type="evidence" value="ECO:0007669"/>
    <property type="project" value="InterPro"/>
</dbReference>
<comment type="catalytic activity">
    <reaction evidence="7">
        <text>4-(phosphooxy)-L-threonine + NAD(+) = 3-amino-2-oxopropyl phosphate + CO2 + NADH</text>
        <dbReference type="Rhea" id="RHEA:32275"/>
        <dbReference type="ChEBI" id="CHEBI:16526"/>
        <dbReference type="ChEBI" id="CHEBI:57279"/>
        <dbReference type="ChEBI" id="CHEBI:57540"/>
        <dbReference type="ChEBI" id="CHEBI:57945"/>
        <dbReference type="ChEBI" id="CHEBI:58452"/>
        <dbReference type="EC" id="1.1.1.262"/>
    </reaction>
</comment>
<evidence type="ECO:0000256" key="5">
    <source>
        <dbReference type="ARBA" id="ARBA00023027"/>
    </source>
</evidence>
<keyword evidence="2 7" id="KW-0479">Metal-binding</keyword>
<dbReference type="GO" id="GO:0008270">
    <property type="term" value="F:zinc ion binding"/>
    <property type="evidence" value="ECO:0007669"/>
    <property type="project" value="UniProtKB-UniRule"/>
</dbReference>
<dbReference type="HAMAP" id="MF_00536">
    <property type="entry name" value="PdxA"/>
    <property type="match status" value="1"/>
</dbReference>
<dbReference type="Pfam" id="PF04166">
    <property type="entry name" value="PdxA"/>
    <property type="match status" value="1"/>
</dbReference>
<feature type="binding site" evidence="7">
    <location>
        <position position="170"/>
    </location>
    <ligand>
        <name>a divalent metal cation</name>
        <dbReference type="ChEBI" id="CHEBI:60240"/>
        <note>ligand shared between dimeric partners</note>
    </ligand>
</feature>
<comment type="pathway">
    <text evidence="7">Cofactor biosynthesis; pyridoxine 5'-phosphate biosynthesis; pyridoxine 5'-phosphate from D-erythrose 4-phosphate: step 4/5.</text>
</comment>
<dbReference type="EC" id="1.1.1.262" evidence="7"/>
<protein>
    <recommendedName>
        <fullName evidence="7">4-hydroxythreonine-4-phosphate dehydrogenase</fullName>
        <ecNumber evidence="7">1.1.1.262</ecNumber>
    </recommendedName>
    <alternativeName>
        <fullName evidence="7">4-(phosphohydroxy)-L-threonine dehydrogenase</fullName>
    </alternativeName>
</protein>
<comment type="function">
    <text evidence="7">Catalyzes the NAD(P)-dependent oxidation of 4-(phosphooxy)-L-threonine (HTP) into 2-amino-3-oxo-4-(phosphooxy)butyric acid which spontaneously decarboxylates to form 3-amino-2-oxopropyl phosphate (AHAP).</text>
</comment>
<dbReference type="PANTHER" id="PTHR30004:SF6">
    <property type="entry name" value="D-THREONATE 4-PHOSPHATE DEHYDROGENASE"/>
    <property type="match status" value="1"/>
</dbReference>
<dbReference type="GO" id="GO:0008615">
    <property type="term" value="P:pyridoxine biosynthetic process"/>
    <property type="evidence" value="ECO:0007669"/>
    <property type="project" value="UniProtKB-UniRule"/>
</dbReference>
<dbReference type="KEGG" id="tmk:QGN29_12365"/>
<keyword evidence="5 7" id="KW-0520">NAD</keyword>
<keyword evidence="6 7" id="KW-0664">Pyridoxine biosynthesis</keyword>
<feature type="binding site" evidence="7">
    <location>
        <position position="296"/>
    </location>
    <ligand>
        <name>substrate</name>
    </ligand>
</feature>
<dbReference type="GO" id="GO:0042823">
    <property type="term" value="P:pyridoxal phosphate biosynthetic process"/>
    <property type="evidence" value="ECO:0007669"/>
    <property type="project" value="UniProtKB-UniRule"/>
</dbReference>